<comment type="subcellular location">
    <subcellularLocation>
        <location evidence="1 13">Cell outer membrane</location>
        <topology evidence="1 13">Multi-pass membrane protein</topology>
    </subcellularLocation>
</comment>
<dbReference type="Pfam" id="PF07715">
    <property type="entry name" value="Plug"/>
    <property type="match status" value="1"/>
</dbReference>
<keyword evidence="9 14" id="KW-0798">TonB box</keyword>
<feature type="domain" description="TonB-dependent receptor plug" evidence="17">
    <location>
        <begin position="57"/>
        <end position="165"/>
    </location>
</feature>
<evidence type="ECO:0000256" key="5">
    <source>
        <dbReference type="ARBA" id="ARBA00022496"/>
    </source>
</evidence>
<dbReference type="KEGG" id="hcz:G9Q37_11240"/>
<evidence type="ECO:0000256" key="3">
    <source>
        <dbReference type="ARBA" id="ARBA00022448"/>
    </source>
</evidence>
<evidence type="ECO:0000256" key="14">
    <source>
        <dbReference type="RuleBase" id="RU003357"/>
    </source>
</evidence>
<keyword evidence="19" id="KW-1185">Reference proteome</keyword>
<dbReference type="EMBL" id="CP049989">
    <property type="protein sequence ID" value="QIM52681.1"/>
    <property type="molecule type" value="Genomic_DNA"/>
</dbReference>
<keyword evidence="5" id="KW-0410">Iron transport</keyword>
<keyword evidence="3 13" id="KW-0813">Transport</keyword>
<accession>A0A6G8IHR8</accession>
<dbReference type="Gene3D" id="2.40.170.20">
    <property type="entry name" value="TonB-dependent receptor, beta-barrel domain"/>
    <property type="match status" value="1"/>
</dbReference>
<evidence type="ECO:0000256" key="8">
    <source>
        <dbReference type="ARBA" id="ARBA00023065"/>
    </source>
</evidence>
<proteinExistence type="inferred from homology"/>
<dbReference type="PANTHER" id="PTHR32552">
    <property type="entry name" value="FERRICHROME IRON RECEPTOR-RELATED"/>
    <property type="match status" value="1"/>
</dbReference>
<name>A0A6G8IHR8_9BURK</name>
<dbReference type="Proteomes" id="UP000503162">
    <property type="component" value="Chromosome"/>
</dbReference>
<dbReference type="SUPFAM" id="SSF56935">
    <property type="entry name" value="Porins"/>
    <property type="match status" value="1"/>
</dbReference>
<keyword evidence="15" id="KW-0732">Signal</keyword>
<evidence type="ECO:0000256" key="10">
    <source>
        <dbReference type="ARBA" id="ARBA00023136"/>
    </source>
</evidence>
<dbReference type="InterPro" id="IPR039426">
    <property type="entry name" value="TonB-dep_rcpt-like"/>
</dbReference>
<dbReference type="Gene3D" id="2.170.130.10">
    <property type="entry name" value="TonB-dependent receptor, plug domain"/>
    <property type="match status" value="1"/>
</dbReference>
<evidence type="ECO:0000256" key="2">
    <source>
        <dbReference type="ARBA" id="ARBA00009810"/>
    </source>
</evidence>
<dbReference type="InterPro" id="IPR036942">
    <property type="entry name" value="Beta-barrel_TonB_sf"/>
</dbReference>
<dbReference type="GO" id="GO:0006826">
    <property type="term" value="P:iron ion transport"/>
    <property type="evidence" value="ECO:0007669"/>
    <property type="project" value="UniProtKB-KW"/>
</dbReference>
<evidence type="ECO:0000256" key="9">
    <source>
        <dbReference type="ARBA" id="ARBA00023077"/>
    </source>
</evidence>
<gene>
    <name evidence="18" type="ORF">G9Q37_11240</name>
</gene>
<evidence type="ECO:0000256" key="6">
    <source>
        <dbReference type="ARBA" id="ARBA00022692"/>
    </source>
</evidence>
<feature type="signal peptide" evidence="15">
    <location>
        <begin position="1"/>
        <end position="24"/>
    </location>
</feature>
<keyword evidence="4 13" id="KW-1134">Transmembrane beta strand</keyword>
<sequence length="687" mass="74483">MKHPSRAALLAATLAPCASLPALAQGQPTVALPAVTIRASEAADPARRANEAEQALTPGGVTLIDGEALRERKVVSLTDLLRYVPGIWVADGLTGDSSFVSSRGSNLDATNYDGNGVKLLQDGLPVTAADGNNHNRQIDPLAASQVAVARGANALTYGASTLGGAIDFTSPTARNGAPNELLFGAGSFGQWHLRGTAGVVSGTFDGLVSAETRQSDGFQQHQKQDRKSLYANAGWQLNNQLQTRFFLTSIDNRQQLPGALTRAQWLADPTQAEAAAVSGNYRLNVQTQRVANTTTWTIDADSSLTLGLSHERQQLYHPIVYAPPFFSLLIDTEQRTTGATLRYQRRLGDHQLLVGLNSAQTRVDGGNYSYVPGGAQTLSTAVRNRADSTELFVMDRWHFAPRWTAVYGAQAVSTGREITASQLKGRYNAVNPRAGVIHQWTEDTQLFANLSRVYEAPTLYELQDESPGAPPRTLLDAMRGAVVEVGSRGTYRLDGGDRWHWDLALYHTELRNEILSRDSPTAPGTSLSINADRTVHAGVEALVGGSFAIGAGRQHRIEPRVNLTLNHFRFRNDSTYGNNRLPAAPRAVLKGELLYRHASGFYAGPTVDLVSSRQADFSNTYRVSGYALWGLRAGYTAARWEVFAEARNLADRAYVSYFSVRDQAAANDAILTSGEPRSLYVGARLKF</sequence>
<dbReference type="RefSeq" id="WP_166227283.1">
    <property type="nucleotide sequence ID" value="NZ_CP049989.1"/>
</dbReference>
<keyword evidence="10 13" id="KW-0472">Membrane</keyword>
<feature type="chain" id="PRO_5026297914" evidence="15">
    <location>
        <begin position="25"/>
        <end position="687"/>
    </location>
</feature>
<reference evidence="18 19" key="1">
    <citation type="submission" date="2020-03" db="EMBL/GenBank/DDBJ databases">
        <title>Hydrogenophaga sp. nov. isolated from cyanobacterial mat.</title>
        <authorList>
            <person name="Thorat V."/>
            <person name="Kirdat K."/>
            <person name="Tiwarekar B."/>
            <person name="Costa E.D."/>
            <person name="Yadav A."/>
        </authorList>
    </citation>
    <scope>NUCLEOTIDE SEQUENCE [LARGE SCALE GENOMIC DNA]</scope>
    <source>
        <strain evidence="18 19">BA0156</strain>
    </source>
</reference>
<dbReference type="PANTHER" id="PTHR32552:SF81">
    <property type="entry name" value="TONB-DEPENDENT OUTER MEMBRANE RECEPTOR"/>
    <property type="match status" value="1"/>
</dbReference>
<dbReference type="Pfam" id="PF00593">
    <property type="entry name" value="TonB_dep_Rec_b-barrel"/>
    <property type="match status" value="1"/>
</dbReference>
<evidence type="ECO:0000256" key="11">
    <source>
        <dbReference type="ARBA" id="ARBA00023170"/>
    </source>
</evidence>
<dbReference type="InterPro" id="IPR012910">
    <property type="entry name" value="Plug_dom"/>
</dbReference>
<dbReference type="GO" id="GO:0009279">
    <property type="term" value="C:cell outer membrane"/>
    <property type="evidence" value="ECO:0007669"/>
    <property type="project" value="UniProtKB-SubCell"/>
</dbReference>
<evidence type="ECO:0000256" key="7">
    <source>
        <dbReference type="ARBA" id="ARBA00023004"/>
    </source>
</evidence>
<evidence type="ECO:0000256" key="1">
    <source>
        <dbReference type="ARBA" id="ARBA00004571"/>
    </source>
</evidence>
<dbReference type="CDD" id="cd01347">
    <property type="entry name" value="ligand_gated_channel"/>
    <property type="match status" value="1"/>
</dbReference>
<evidence type="ECO:0000256" key="4">
    <source>
        <dbReference type="ARBA" id="ARBA00022452"/>
    </source>
</evidence>
<evidence type="ECO:0000256" key="15">
    <source>
        <dbReference type="SAM" id="SignalP"/>
    </source>
</evidence>
<keyword evidence="7" id="KW-0408">Iron</keyword>
<dbReference type="InterPro" id="IPR037066">
    <property type="entry name" value="Plug_dom_sf"/>
</dbReference>
<keyword evidence="12 13" id="KW-0998">Cell outer membrane</keyword>
<keyword evidence="8" id="KW-0406">Ion transport</keyword>
<evidence type="ECO:0000313" key="19">
    <source>
        <dbReference type="Proteomes" id="UP000503162"/>
    </source>
</evidence>
<dbReference type="AlphaFoldDB" id="A0A6G8IHR8"/>
<evidence type="ECO:0000313" key="18">
    <source>
        <dbReference type="EMBL" id="QIM52681.1"/>
    </source>
</evidence>
<dbReference type="InterPro" id="IPR000531">
    <property type="entry name" value="Beta-barrel_TonB"/>
</dbReference>
<evidence type="ECO:0000259" key="17">
    <source>
        <dbReference type="Pfam" id="PF07715"/>
    </source>
</evidence>
<evidence type="ECO:0000256" key="12">
    <source>
        <dbReference type="ARBA" id="ARBA00023237"/>
    </source>
</evidence>
<evidence type="ECO:0000259" key="16">
    <source>
        <dbReference type="Pfam" id="PF00593"/>
    </source>
</evidence>
<keyword evidence="11 18" id="KW-0675">Receptor</keyword>
<feature type="domain" description="TonB-dependent receptor-like beta-barrel" evidence="16">
    <location>
        <begin position="264"/>
        <end position="649"/>
    </location>
</feature>
<protein>
    <submittedName>
        <fullName evidence="18">TonB-dependent receptor</fullName>
    </submittedName>
</protein>
<dbReference type="PROSITE" id="PS52016">
    <property type="entry name" value="TONB_DEPENDENT_REC_3"/>
    <property type="match status" value="1"/>
</dbReference>
<keyword evidence="6 13" id="KW-0812">Transmembrane</keyword>
<evidence type="ECO:0000256" key="13">
    <source>
        <dbReference type="PROSITE-ProRule" id="PRU01360"/>
    </source>
</evidence>
<comment type="similarity">
    <text evidence="2 13 14">Belongs to the TonB-dependent receptor family.</text>
</comment>
<organism evidence="18 19">
    <name type="scientific">Hydrogenophaga crocea</name>
    <dbReference type="NCBI Taxonomy" id="2716225"/>
    <lineage>
        <taxon>Bacteria</taxon>
        <taxon>Pseudomonadati</taxon>
        <taxon>Pseudomonadota</taxon>
        <taxon>Betaproteobacteria</taxon>
        <taxon>Burkholderiales</taxon>
        <taxon>Comamonadaceae</taxon>
        <taxon>Hydrogenophaga</taxon>
    </lineage>
</organism>